<evidence type="ECO:0000313" key="3">
    <source>
        <dbReference type="Proteomes" id="UP000230008"/>
    </source>
</evidence>
<dbReference type="Pfam" id="PF09274">
    <property type="entry name" value="ParG"/>
    <property type="match status" value="1"/>
</dbReference>
<name>A0A2D3SXT2_9ENTR</name>
<dbReference type="AlphaFoldDB" id="A0A2D3SXT2"/>
<dbReference type="Gene3D" id="1.10.1220.10">
    <property type="entry name" value="Met repressor-like"/>
    <property type="match status" value="1"/>
</dbReference>
<accession>A0A2D3SXT2</accession>
<evidence type="ECO:0000313" key="2">
    <source>
        <dbReference type="EMBL" id="ATW30801.1"/>
    </source>
</evidence>
<gene>
    <name evidence="2" type="ORF">BJP41_09990</name>
</gene>
<reference evidence="3" key="2">
    <citation type="submission" date="2017-11" db="EMBL/GenBank/DDBJ databases">
        <title>PacBio sequencing of new strain of the secondary endosymbiont Candidatus Hamiltonella defensa.</title>
        <authorList>
            <person name="Strand M.R."/>
            <person name="Oliver K."/>
        </authorList>
    </citation>
    <scope>NUCLEOTIDE SEQUENCE [LARGE SCALE GENOMIC DNA]</scope>
    <source>
        <strain evidence="3">A2C</strain>
        <plasmid evidence="3">phda2c.1</plasmid>
    </source>
</reference>
<dbReference type="GeneID" id="66261070"/>
<dbReference type="InterPro" id="IPR015354">
    <property type="entry name" value="DNA_partition_ParG"/>
</dbReference>
<dbReference type="GO" id="GO:0006355">
    <property type="term" value="P:regulation of DNA-templated transcription"/>
    <property type="evidence" value="ECO:0007669"/>
    <property type="project" value="InterPro"/>
</dbReference>
<protein>
    <submittedName>
        <fullName evidence="2">DNA partition complex ParG</fullName>
    </submittedName>
</protein>
<feature type="region of interest" description="Disordered" evidence="1">
    <location>
        <begin position="1"/>
        <end position="36"/>
    </location>
</feature>
<proteinExistence type="predicted"/>
<dbReference type="InterPro" id="IPR010985">
    <property type="entry name" value="Ribbon_hlx_hlx"/>
</dbReference>
<geneLocation type="plasmid" evidence="3">
    <name>phda2c.1</name>
</geneLocation>
<dbReference type="InterPro" id="IPR013321">
    <property type="entry name" value="Arc_rbn_hlx_hlx"/>
</dbReference>
<feature type="compositionally biased region" description="Basic residues" evidence="1">
    <location>
        <begin position="1"/>
        <end position="10"/>
    </location>
</feature>
<dbReference type="OMA" id="EEKHTRF"/>
<organism evidence="2 3">
    <name type="scientific">Candidatus Williamhamiltonella defendens</name>
    <dbReference type="NCBI Taxonomy" id="138072"/>
    <lineage>
        <taxon>Bacteria</taxon>
        <taxon>Pseudomonadati</taxon>
        <taxon>Pseudomonadota</taxon>
        <taxon>Gammaproteobacteria</taxon>
        <taxon>Enterobacterales</taxon>
        <taxon>Enterobacteriaceae</taxon>
        <taxon>aphid secondary symbionts</taxon>
        <taxon>Candidatus Williamhamiltonella</taxon>
    </lineage>
</organism>
<feature type="compositionally biased region" description="Basic and acidic residues" evidence="1">
    <location>
        <begin position="15"/>
        <end position="24"/>
    </location>
</feature>
<dbReference type="SUPFAM" id="SSF47598">
    <property type="entry name" value="Ribbon-helix-helix"/>
    <property type="match status" value="1"/>
</dbReference>
<dbReference type="RefSeq" id="WP_015873815.1">
    <property type="nucleotide sequence ID" value="NZ_CADIJH010000012.1"/>
</dbReference>
<reference evidence="3" key="1">
    <citation type="submission" date="2016-10" db="EMBL/GenBank/DDBJ databases">
        <authorList>
            <person name="Chevignon G."/>
        </authorList>
    </citation>
    <scope>NUCLEOTIDE SEQUENCE [LARGE SCALE GENOMIC DNA]</scope>
    <source>
        <strain evidence="3">A2C</strain>
        <plasmid evidence="3">phda2c.1</plasmid>
    </source>
</reference>
<dbReference type="GO" id="GO:0043565">
    <property type="term" value="F:sequence-specific DNA binding"/>
    <property type="evidence" value="ECO:0007669"/>
    <property type="project" value="UniProtKB-ARBA"/>
</dbReference>
<sequence length="76" mass="8877">MVLTRQHKSKTMSFGEHRDIEKVVNKNTPPRKQKRVNVNFDEEIHILFKTACAKHSTSITEVIKDLVDNWLKENAC</sequence>
<dbReference type="Proteomes" id="UP000230008">
    <property type="component" value="Plasmid pHDA2C.1"/>
</dbReference>
<dbReference type="EMBL" id="CP017607">
    <property type="protein sequence ID" value="ATW30801.1"/>
    <property type="molecule type" value="Genomic_DNA"/>
</dbReference>
<keyword evidence="2" id="KW-0614">Plasmid</keyword>
<evidence type="ECO:0000256" key="1">
    <source>
        <dbReference type="SAM" id="MobiDB-lite"/>
    </source>
</evidence>